<name>A0A074LJW8_9BACL</name>
<dbReference type="RefSeq" id="WP_038094596.1">
    <property type="nucleotide sequence ID" value="NZ_JMIR01000058.1"/>
</dbReference>
<dbReference type="Proteomes" id="UP000027931">
    <property type="component" value="Unassembled WGS sequence"/>
</dbReference>
<dbReference type="EMBL" id="JMIR01000058">
    <property type="protein sequence ID" value="KEO80910.1"/>
    <property type="molecule type" value="Genomic_DNA"/>
</dbReference>
<evidence type="ECO:0000313" key="1">
    <source>
        <dbReference type="EMBL" id="KEO80910.1"/>
    </source>
</evidence>
<organism evidence="1 2">
    <name type="scientific">Tumebacillus flagellatus</name>
    <dbReference type="NCBI Taxonomy" id="1157490"/>
    <lineage>
        <taxon>Bacteria</taxon>
        <taxon>Bacillati</taxon>
        <taxon>Bacillota</taxon>
        <taxon>Bacilli</taxon>
        <taxon>Bacillales</taxon>
        <taxon>Alicyclobacillaceae</taxon>
        <taxon>Tumebacillus</taxon>
    </lineage>
</organism>
<accession>A0A074LJW8</accession>
<comment type="caution">
    <text evidence="1">The sequence shown here is derived from an EMBL/GenBank/DDBJ whole genome shotgun (WGS) entry which is preliminary data.</text>
</comment>
<gene>
    <name evidence="1" type="ORF">EL26_23675</name>
</gene>
<keyword evidence="2" id="KW-1185">Reference proteome</keyword>
<reference evidence="1 2" key="1">
    <citation type="journal article" date="2013" name="Int. J. Syst. Evol. Microbiol.">
        <title>Tumebacillus flagellatus sp. nov., an alpha-amylase/pullulanase-producing bacterium isolated from cassava wastewater.</title>
        <authorList>
            <person name="Wang Q."/>
            <person name="Xie N."/>
            <person name="Qin Y."/>
            <person name="Shen N."/>
            <person name="Zhu J."/>
            <person name="Mi H."/>
            <person name="Huang R."/>
        </authorList>
    </citation>
    <scope>NUCLEOTIDE SEQUENCE [LARGE SCALE GENOMIC DNA]</scope>
    <source>
        <strain evidence="1 2">GST4</strain>
    </source>
</reference>
<proteinExistence type="predicted"/>
<evidence type="ECO:0000313" key="2">
    <source>
        <dbReference type="Proteomes" id="UP000027931"/>
    </source>
</evidence>
<protein>
    <submittedName>
        <fullName evidence="1">Uncharacterized protein</fullName>
    </submittedName>
</protein>
<sequence length="78" mass="7987">MKKMIAVLTGAAFIGVFFFGVTSSESSGNRTAIDVGTKPDSISHNSLTAYKVGGNSPGALLAIDVGPEPHLISKPAIK</sequence>
<dbReference type="AlphaFoldDB" id="A0A074LJW8"/>